<dbReference type="EC" id="3.4.24.-" evidence="7"/>
<dbReference type="SUPFAM" id="SSF55486">
    <property type="entry name" value="Metalloproteases ('zincins'), catalytic domain"/>
    <property type="match status" value="1"/>
</dbReference>
<evidence type="ECO:0000256" key="4">
    <source>
        <dbReference type="ARBA" id="ARBA00022833"/>
    </source>
</evidence>
<dbReference type="InterPro" id="IPR006026">
    <property type="entry name" value="Peptidase_Metallo"/>
</dbReference>
<evidence type="ECO:0000256" key="3">
    <source>
        <dbReference type="ARBA" id="ARBA00022801"/>
    </source>
</evidence>
<dbReference type="PANTHER" id="PTHR10127">
    <property type="entry name" value="DISCOIDIN, CUB, EGF, LAMININ , AND ZINC METALLOPROTEASE DOMAIN CONTAINING"/>
    <property type="match status" value="1"/>
</dbReference>
<keyword evidence="4 6" id="KW-0862">Zinc</keyword>
<organism evidence="11 12">
    <name type="scientific">Perkinsus olseni</name>
    <name type="common">Perkinsus atlanticus</name>
    <dbReference type="NCBI Taxonomy" id="32597"/>
    <lineage>
        <taxon>Eukaryota</taxon>
        <taxon>Sar</taxon>
        <taxon>Alveolata</taxon>
        <taxon>Perkinsozoa</taxon>
        <taxon>Perkinsea</taxon>
        <taxon>Perkinsida</taxon>
        <taxon>Perkinsidae</taxon>
        <taxon>Perkinsus</taxon>
    </lineage>
</organism>
<keyword evidence="9" id="KW-1133">Transmembrane helix</keyword>
<dbReference type="GO" id="GO:0008270">
    <property type="term" value="F:zinc ion binding"/>
    <property type="evidence" value="ECO:0007669"/>
    <property type="project" value="UniProtKB-UniRule"/>
</dbReference>
<dbReference type="Gene3D" id="3.40.390.10">
    <property type="entry name" value="Collagenase (Catalytic Domain)"/>
    <property type="match status" value="1"/>
</dbReference>
<evidence type="ECO:0000259" key="10">
    <source>
        <dbReference type="PROSITE" id="PS51864"/>
    </source>
</evidence>
<keyword evidence="5 6" id="KW-0482">Metalloprotease</keyword>
<dbReference type="InterPro" id="IPR001506">
    <property type="entry name" value="Peptidase_M12A"/>
</dbReference>
<comment type="caution">
    <text evidence="6">Lacks conserved residue(s) required for the propagation of feature annotation.</text>
</comment>
<feature type="chain" id="PRO_5029943891" description="Metalloendopeptidase" evidence="7">
    <location>
        <begin position="21"/>
        <end position="915"/>
    </location>
</feature>
<evidence type="ECO:0000256" key="1">
    <source>
        <dbReference type="ARBA" id="ARBA00022670"/>
    </source>
</evidence>
<keyword evidence="2 6" id="KW-0479">Metal-binding</keyword>
<evidence type="ECO:0000256" key="5">
    <source>
        <dbReference type="ARBA" id="ARBA00023049"/>
    </source>
</evidence>
<keyword evidence="3 6" id="KW-0378">Hydrolase</keyword>
<sequence length="915" mass="102118">MFATLRSVLWLWLVITTCEAATKLGGPGLKMAGQHLPNGLTLCTWREEKPRKALGYTFYVDHVNAGVGSRSAGCPGGGYRYYDYTASHFSDRQATTMDGSRYRRDPFMQARFHGLFDVRSKAWRSLTPTAKCLKALEGLRTRLALSTFAGNYELLDAISPMRLSPLVFLECFTPTITYPELPSTTRGWRRAAVEEQQHVLIGGDMLLPLSSNRTASRVADESDNAYTAVHISPAWSWSSWPGGIINYTFHPYLQPCARSAFYAGASVWEKYTCIRFQEQEYTPDTTRLLLVQSEGTSCFTTLGYHFDNIHTINLGEGCTSLGTVIHELGHAIGLPHVQNRPDRDAYVDILWGNIVQDKEKNFFRLDSVRSPWLSAVRGTVYDYESIMHYGECEFSVTSKDSPCDPTVLTLQPEWRHSIGQRQSLSEADIAIVNDIYACEATCADGLLNQLEFDIDCGGQSCRKDCADPTDDGLAKIDAEVCGSTGGSSWWLWILAGVAGIITLVVICFLVDRAVRGGQSASEGDGLMYAEDYEDDEEEDRTVTMTTLPLLYLFLPIMAYIIKRAVQHSVFLPESERPPPGVKPGQDLRVPPQDITTTYTTAASARQPDHTYLRHTTFTDASEYGKCFANVTKMDCVVQRKDLAERYHQRRERKAKRSDQLSDGATSFDQKAHELSSARHWTTSYRADFIEARKEGDWSLAGTKPQVRGGVTAVVPVRCVTEDTGISSFTERYGEYGSAPRDLIADPNAAQLPVKITALEDGTAKGKTHIPGYQGFIPSNVRNPSVVSQAFGDDTRQTIDKTTMTEIYHQNVPGYCGHLPTESKNDKGPRQLTTCTIAGSDYAVKNFSKMTLNKYHRRWFGVPGCYDLLDHHGYQKSSTRLYPASKRSPWLPLHVMDKRPAFVRVWLGVSSLLLLP</sequence>
<evidence type="ECO:0000313" key="11">
    <source>
        <dbReference type="EMBL" id="KAF4751519.1"/>
    </source>
</evidence>
<accession>A0A7J6U1B0</accession>
<dbReference type="CDD" id="cd04280">
    <property type="entry name" value="ZnMc_astacin_like"/>
    <property type="match status" value="1"/>
</dbReference>
<keyword evidence="1 6" id="KW-0645">Protease</keyword>
<keyword evidence="9" id="KW-0472">Membrane</keyword>
<dbReference type="PROSITE" id="PS51864">
    <property type="entry name" value="ASTACIN"/>
    <property type="match status" value="1"/>
</dbReference>
<name>A0A7J6U1B0_PEROL</name>
<feature type="domain" description="Peptidase M12A" evidence="10">
    <location>
        <begin position="224"/>
        <end position="439"/>
    </location>
</feature>
<feature type="binding site" evidence="6">
    <location>
        <position position="330"/>
    </location>
    <ligand>
        <name>Zn(2+)</name>
        <dbReference type="ChEBI" id="CHEBI:29105"/>
        <note>catalytic</note>
    </ligand>
</feature>
<dbReference type="GO" id="GO:0006508">
    <property type="term" value="P:proteolysis"/>
    <property type="evidence" value="ECO:0007669"/>
    <property type="project" value="UniProtKB-KW"/>
</dbReference>
<feature type="transmembrane region" description="Helical" evidence="9">
    <location>
        <begin position="542"/>
        <end position="561"/>
    </location>
</feature>
<gene>
    <name evidence="11" type="ORF">FOZ62_008777</name>
</gene>
<dbReference type="EMBL" id="JABANM010003063">
    <property type="protein sequence ID" value="KAF4751519.1"/>
    <property type="molecule type" value="Genomic_DNA"/>
</dbReference>
<feature type="active site" evidence="6">
    <location>
        <position position="327"/>
    </location>
</feature>
<proteinExistence type="predicted"/>
<feature type="region of interest" description="Disordered" evidence="8">
    <location>
        <begin position="647"/>
        <end position="672"/>
    </location>
</feature>
<dbReference type="GO" id="GO:0004222">
    <property type="term" value="F:metalloendopeptidase activity"/>
    <property type="evidence" value="ECO:0007669"/>
    <property type="project" value="UniProtKB-UniRule"/>
</dbReference>
<feature type="binding site" evidence="6">
    <location>
        <position position="336"/>
    </location>
    <ligand>
        <name>Zn(2+)</name>
        <dbReference type="ChEBI" id="CHEBI:29105"/>
        <note>catalytic</note>
    </ligand>
</feature>
<dbReference type="Pfam" id="PF01400">
    <property type="entry name" value="Astacin"/>
    <property type="match status" value="1"/>
</dbReference>
<evidence type="ECO:0000256" key="9">
    <source>
        <dbReference type="SAM" id="Phobius"/>
    </source>
</evidence>
<dbReference type="InterPro" id="IPR034035">
    <property type="entry name" value="Astacin-like_dom"/>
</dbReference>
<keyword evidence="7" id="KW-0732">Signal</keyword>
<keyword evidence="9" id="KW-0812">Transmembrane</keyword>
<dbReference type="PRINTS" id="PR00480">
    <property type="entry name" value="ASTACIN"/>
</dbReference>
<feature type="signal peptide" evidence="7">
    <location>
        <begin position="1"/>
        <end position="20"/>
    </location>
</feature>
<evidence type="ECO:0000256" key="2">
    <source>
        <dbReference type="ARBA" id="ARBA00022723"/>
    </source>
</evidence>
<dbReference type="AlphaFoldDB" id="A0A7J6U1B0"/>
<dbReference type="Proteomes" id="UP000574390">
    <property type="component" value="Unassembled WGS sequence"/>
</dbReference>
<dbReference type="InterPro" id="IPR024079">
    <property type="entry name" value="MetalloPept_cat_dom_sf"/>
</dbReference>
<evidence type="ECO:0000256" key="8">
    <source>
        <dbReference type="SAM" id="MobiDB-lite"/>
    </source>
</evidence>
<comment type="cofactor">
    <cofactor evidence="6 7">
        <name>Zn(2+)</name>
        <dbReference type="ChEBI" id="CHEBI:29105"/>
    </cofactor>
    <text evidence="6 7">Binds 1 zinc ion per subunit.</text>
</comment>
<dbReference type="SMART" id="SM00235">
    <property type="entry name" value="ZnMc"/>
    <property type="match status" value="1"/>
</dbReference>
<evidence type="ECO:0000256" key="6">
    <source>
        <dbReference type="PROSITE-ProRule" id="PRU01211"/>
    </source>
</evidence>
<feature type="transmembrane region" description="Helical" evidence="9">
    <location>
        <begin position="489"/>
        <end position="510"/>
    </location>
</feature>
<evidence type="ECO:0000313" key="12">
    <source>
        <dbReference type="Proteomes" id="UP000574390"/>
    </source>
</evidence>
<feature type="binding site" evidence="6">
    <location>
        <position position="326"/>
    </location>
    <ligand>
        <name>Zn(2+)</name>
        <dbReference type="ChEBI" id="CHEBI:29105"/>
        <note>catalytic</note>
    </ligand>
</feature>
<evidence type="ECO:0000256" key="7">
    <source>
        <dbReference type="RuleBase" id="RU361183"/>
    </source>
</evidence>
<protein>
    <recommendedName>
        <fullName evidence="7">Metalloendopeptidase</fullName>
        <ecNumber evidence="7">3.4.24.-</ecNumber>
    </recommendedName>
</protein>
<reference evidence="11 12" key="1">
    <citation type="submission" date="2020-04" db="EMBL/GenBank/DDBJ databases">
        <title>Perkinsus olseni comparative genomics.</title>
        <authorList>
            <person name="Bogema D.R."/>
        </authorList>
    </citation>
    <scope>NUCLEOTIDE SEQUENCE [LARGE SCALE GENOMIC DNA]</scope>
    <source>
        <strain evidence="11">ATCC PRA-205</strain>
    </source>
</reference>
<dbReference type="PANTHER" id="PTHR10127:SF780">
    <property type="entry name" value="METALLOENDOPEPTIDASE"/>
    <property type="match status" value="1"/>
</dbReference>
<comment type="caution">
    <text evidence="11">The sequence shown here is derived from an EMBL/GenBank/DDBJ whole genome shotgun (WGS) entry which is preliminary data.</text>
</comment>